<dbReference type="InterPro" id="IPR005764">
    <property type="entry name" value="Ade_phspho_trans"/>
</dbReference>
<keyword evidence="16" id="KW-1185">Reference proteome</keyword>
<dbReference type="NCBIfam" id="NF002636">
    <property type="entry name" value="PRK02304.1-5"/>
    <property type="match status" value="1"/>
</dbReference>
<dbReference type="PANTHER" id="PTHR32315">
    <property type="entry name" value="ADENINE PHOSPHORIBOSYLTRANSFERASE"/>
    <property type="match status" value="1"/>
</dbReference>
<dbReference type="RefSeq" id="WP_141451041.1">
    <property type="nucleotide sequence ID" value="NZ_CP038143.1"/>
</dbReference>
<dbReference type="Pfam" id="PF00156">
    <property type="entry name" value="Pribosyltran"/>
    <property type="match status" value="1"/>
</dbReference>
<dbReference type="UniPathway" id="UPA00588">
    <property type="reaction ID" value="UER00646"/>
</dbReference>
<comment type="function">
    <text evidence="2 12">Catalyzes a salvage reaction resulting in the formation of AMP, that is energically less costly than de novo synthesis.</text>
</comment>
<dbReference type="GO" id="GO:0044209">
    <property type="term" value="P:AMP salvage"/>
    <property type="evidence" value="ECO:0007669"/>
    <property type="project" value="UniProtKB-UniRule"/>
</dbReference>
<feature type="compositionally biased region" description="Polar residues" evidence="13">
    <location>
        <begin position="10"/>
        <end position="22"/>
    </location>
</feature>
<evidence type="ECO:0000256" key="9">
    <source>
        <dbReference type="ARBA" id="ARBA00022676"/>
    </source>
</evidence>
<dbReference type="FunFam" id="3.40.50.2020:FF:000004">
    <property type="entry name" value="Adenine phosphoribosyltransferase"/>
    <property type="match status" value="1"/>
</dbReference>
<keyword evidence="11 12" id="KW-0660">Purine salvage</keyword>
<dbReference type="EC" id="2.4.2.7" evidence="7 12"/>
<dbReference type="Proteomes" id="UP000315037">
    <property type="component" value="Unassembled WGS sequence"/>
</dbReference>
<feature type="domain" description="Phosphoribosyltransferase" evidence="14">
    <location>
        <begin position="71"/>
        <end position="197"/>
    </location>
</feature>
<sequence>MSPSDLEASVTLQPDQSGSGQENTEREVPGAALSKRQGTPWQAPQPLDLKAFIREVPDFPKPGILFYDISTLLRNPEAWQIATARLAQEVLRFRPDSLAGIESRGFLSAAPVAQRLGCGFTMLRKPGKLPGETVSLAYGLEYGTDTLQVQADAVRPGERVVILDDLLATGGTLAASVALLRKVGAEVVGAAVMIELSELGGREKVDIPVASLMTY</sequence>
<evidence type="ECO:0000256" key="12">
    <source>
        <dbReference type="HAMAP-Rule" id="MF_00004"/>
    </source>
</evidence>
<comment type="similarity">
    <text evidence="5 12">Belongs to the purine/pyrimidine phosphoribosyltransferase family.</text>
</comment>
<dbReference type="GO" id="GO:0006168">
    <property type="term" value="P:adenine salvage"/>
    <property type="evidence" value="ECO:0007669"/>
    <property type="project" value="InterPro"/>
</dbReference>
<dbReference type="GO" id="GO:0005737">
    <property type="term" value="C:cytoplasm"/>
    <property type="evidence" value="ECO:0007669"/>
    <property type="project" value="UniProtKB-SubCell"/>
</dbReference>
<dbReference type="GO" id="GO:0016208">
    <property type="term" value="F:AMP binding"/>
    <property type="evidence" value="ECO:0007669"/>
    <property type="project" value="TreeGrafter"/>
</dbReference>
<evidence type="ECO:0000256" key="10">
    <source>
        <dbReference type="ARBA" id="ARBA00022679"/>
    </source>
</evidence>
<organism evidence="15 16">
    <name type="scientific">Oecophyllibacter saccharovorans</name>
    <dbReference type="NCBI Taxonomy" id="2558360"/>
    <lineage>
        <taxon>Bacteria</taxon>
        <taxon>Pseudomonadati</taxon>
        <taxon>Pseudomonadota</taxon>
        <taxon>Alphaproteobacteria</taxon>
        <taxon>Acetobacterales</taxon>
        <taxon>Acetobacteraceae</taxon>
        <taxon>Oecophyllibacter</taxon>
    </lineage>
</organism>
<comment type="caution">
    <text evidence="15">The sequence shown here is derived from an EMBL/GenBank/DDBJ whole genome shotgun (WGS) entry which is preliminary data.</text>
</comment>
<evidence type="ECO:0000256" key="6">
    <source>
        <dbReference type="ARBA" id="ARBA00011738"/>
    </source>
</evidence>
<dbReference type="SUPFAM" id="SSF53271">
    <property type="entry name" value="PRTase-like"/>
    <property type="match status" value="1"/>
</dbReference>
<dbReference type="InterPro" id="IPR000836">
    <property type="entry name" value="PRTase_dom"/>
</dbReference>
<dbReference type="InterPro" id="IPR029057">
    <property type="entry name" value="PRTase-like"/>
</dbReference>
<proteinExistence type="inferred from homology"/>
<dbReference type="GO" id="GO:0003999">
    <property type="term" value="F:adenine phosphoribosyltransferase activity"/>
    <property type="evidence" value="ECO:0007669"/>
    <property type="project" value="UniProtKB-UniRule"/>
</dbReference>
<evidence type="ECO:0000256" key="7">
    <source>
        <dbReference type="ARBA" id="ARBA00011893"/>
    </source>
</evidence>
<dbReference type="OrthoDB" id="9803963at2"/>
<dbReference type="NCBIfam" id="NF002634">
    <property type="entry name" value="PRK02304.1-3"/>
    <property type="match status" value="1"/>
</dbReference>
<comment type="subcellular location">
    <subcellularLocation>
        <location evidence="3 12">Cytoplasm</location>
    </subcellularLocation>
</comment>
<evidence type="ECO:0000256" key="5">
    <source>
        <dbReference type="ARBA" id="ARBA00008391"/>
    </source>
</evidence>
<evidence type="ECO:0000313" key="15">
    <source>
        <dbReference type="EMBL" id="TPW36056.1"/>
    </source>
</evidence>
<reference evidence="15 16" key="1">
    <citation type="submission" date="2019-03" db="EMBL/GenBank/DDBJ databases">
        <title>The complete genome sequence of Neokomagataea sp. Jb2 NBRC113641.</title>
        <authorList>
            <person name="Chua K.-O."/>
            <person name="Chan K.-G."/>
            <person name="See-Too W.-S."/>
        </authorList>
    </citation>
    <scope>NUCLEOTIDE SEQUENCE [LARGE SCALE GENOMIC DNA]</scope>
    <source>
        <strain evidence="15 16">Jb2</strain>
    </source>
</reference>
<evidence type="ECO:0000259" key="14">
    <source>
        <dbReference type="Pfam" id="PF00156"/>
    </source>
</evidence>
<dbReference type="PANTHER" id="PTHR32315:SF3">
    <property type="entry name" value="ADENINE PHOSPHORIBOSYLTRANSFERASE"/>
    <property type="match status" value="1"/>
</dbReference>
<evidence type="ECO:0000256" key="4">
    <source>
        <dbReference type="ARBA" id="ARBA00004659"/>
    </source>
</evidence>
<keyword evidence="10 12" id="KW-0808">Transferase</keyword>
<evidence type="ECO:0000256" key="3">
    <source>
        <dbReference type="ARBA" id="ARBA00004496"/>
    </source>
</evidence>
<dbReference type="InterPro" id="IPR050054">
    <property type="entry name" value="UPRTase/APRTase"/>
</dbReference>
<dbReference type="GO" id="GO:0002055">
    <property type="term" value="F:adenine binding"/>
    <property type="evidence" value="ECO:0007669"/>
    <property type="project" value="TreeGrafter"/>
</dbReference>
<feature type="region of interest" description="Disordered" evidence="13">
    <location>
        <begin position="1"/>
        <end position="42"/>
    </location>
</feature>
<dbReference type="NCBIfam" id="TIGR01090">
    <property type="entry name" value="apt"/>
    <property type="match status" value="1"/>
</dbReference>
<comment type="subunit">
    <text evidence="6 12">Homodimer.</text>
</comment>
<dbReference type="HAMAP" id="MF_00004">
    <property type="entry name" value="Aden_phosphoribosyltr"/>
    <property type="match status" value="1"/>
</dbReference>
<evidence type="ECO:0000256" key="8">
    <source>
        <dbReference type="ARBA" id="ARBA00022490"/>
    </source>
</evidence>
<dbReference type="Gene3D" id="3.40.50.2020">
    <property type="match status" value="1"/>
</dbReference>
<keyword evidence="8 12" id="KW-0963">Cytoplasm</keyword>
<evidence type="ECO:0000256" key="1">
    <source>
        <dbReference type="ARBA" id="ARBA00000868"/>
    </source>
</evidence>
<keyword evidence="9 12" id="KW-0328">Glycosyltransferase</keyword>
<dbReference type="CDD" id="cd06223">
    <property type="entry name" value="PRTases_typeI"/>
    <property type="match status" value="1"/>
</dbReference>
<accession>A0A506URS6</accession>
<evidence type="ECO:0000313" key="16">
    <source>
        <dbReference type="Proteomes" id="UP000315037"/>
    </source>
</evidence>
<comment type="pathway">
    <text evidence="4 12">Purine metabolism; AMP biosynthesis via salvage pathway; AMP from adenine: step 1/1.</text>
</comment>
<evidence type="ECO:0000256" key="11">
    <source>
        <dbReference type="ARBA" id="ARBA00022726"/>
    </source>
</evidence>
<evidence type="ECO:0000256" key="13">
    <source>
        <dbReference type="SAM" id="MobiDB-lite"/>
    </source>
</evidence>
<evidence type="ECO:0000256" key="2">
    <source>
        <dbReference type="ARBA" id="ARBA00003968"/>
    </source>
</evidence>
<comment type="catalytic activity">
    <reaction evidence="1 12">
        <text>AMP + diphosphate = 5-phospho-alpha-D-ribose 1-diphosphate + adenine</text>
        <dbReference type="Rhea" id="RHEA:16609"/>
        <dbReference type="ChEBI" id="CHEBI:16708"/>
        <dbReference type="ChEBI" id="CHEBI:33019"/>
        <dbReference type="ChEBI" id="CHEBI:58017"/>
        <dbReference type="ChEBI" id="CHEBI:456215"/>
        <dbReference type="EC" id="2.4.2.7"/>
    </reaction>
</comment>
<dbReference type="EMBL" id="SORZ01000001">
    <property type="protein sequence ID" value="TPW36056.1"/>
    <property type="molecule type" value="Genomic_DNA"/>
</dbReference>
<dbReference type="GO" id="GO:0006166">
    <property type="term" value="P:purine ribonucleoside salvage"/>
    <property type="evidence" value="ECO:0007669"/>
    <property type="project" value="UniProtKB-UniRule"/>
</dbReference>
<gene>
    <name evidence="12" type="primary">apt</name>
    <name evidence="15" type="ORF">E3202_03930</name>
</gene>
<name>A0A506URS6_9PROT</name>
<protein>
    <recommendedName>
        <fullName evidence="7 12">Adenine phosphoribosyltransferase</fullName>
        <shortName evidence="12">APRT</shortName>
        <ecNumber evidence="7 12">2.4.2.7</ecNumber>
    </recommendedName>
</protein>
<dbReference type="AlphaFoldDB" id="A0A506URS6"/>